<evidence type="ECO:0000259" key="2">
    <source>
        <dbReference type="SMART" id="SM00899"/>
    </source>
</evidence>
<name>X0RTB1_9ZZZZ</name>
<dbReference type="Pfam" id="PF04023">
    <property type="entry name" value="FeoA"/>
    <property type="match status" value="1"/>
</dbReference>
<reference evidence="3" key="1">
    <citation type="journal article" date="2014" name="Front. Microbiol.">
        <title>High frequency of phylogenetically diverse reductive dehalogenase-homologous genes in deep subseafloor sedimentary metagenomes.</title>
        <authorList>
            <person name="Kawai M."/>
            <person name="Futagami T."/>
            <person name="Toyoda A."/>
            <person name="Takaki Y."/>
            <person name="Nishi S."/>
            <person name="Hori S."/>
            <person name="Arai W."/>
            <person name="Tsubouchi T."/>
            <person name="Morono Y."/>
            <person name="Uchiyama I."/>
            <person name="Ito T."/>
            <person name="Fujiyama A."/>
            <person name="Inagaki F."/>
            <person name="Takami H."/>
        </authorList>
    </citation>
    <scope>NUCLEOTIDE SEQUENCE</scope>
    <source>
        <strain evidence="3">Expedition CK06-06</strain>
    </source>
</reference>
<sequence>MTITLDSIGENQKVKVVSISGGWGIRQRLGCLGIHPGDMITVKKSAIMRGPILISVHGNQVALGRGVARKVTVEVEE</sequence>
<dbReference type="SUPFAM" id="SSF50037">
    <property type="entry name" value="C-terminal domain of transcriptional repressors"/>
    <property type="match status" value="1"/>
</dbReference>
<dbReference type="InterPro" id="IPR007167">
    <property type="entry name" value="Fe-transptr_FeoA-like"/>
</dbReference>
<dbReference type="InterPro" id="IPR038157">
    <property type="entry name" value="FeoA_core_dom"/>
</dbReference>
<evidence type="ECO:0000256" key="1">
    <source>
        <dbReference type="ARBA" id="ARBA00023004"/>
    </source>
</evidence>
<dbReference type="PANTHER" id="PTHR43151:SF1">
    <property type="entry name" value="SSR2333 PROTEIN"/>
    <property type="match status" value="1"/>
</dbReference>
<protein>
    <recommendedName>
        <fullName evidence="2">Ferrous iron transporter FeoA-like domain-containing protein</fullName>
    </recommendedName>
</protein>
<dbReference type="Gene3D" id="2.30.30.90">
    <property type="match status" value="1"/>
</dbReference>
<dbReference type="AlphaFoldDB" id="X0RTB1"/>
<evidence type="ECO:0000313" key="3">
    <source>
        <dbReference type="EMBL" id="GAF72084.1"/>
    </source>
</evidence>
<dbReference type="PANTHER" id="PTHR43151">
    <property type="entry name" value="FEOA FAMILY PROTEIN"/>
    <property type="match status" value="1"/>
</dbReference>
<dbReference type="GO" id="GO:0046914">
    <property type="term" value="F:transition metal ion binding"/>
    <property type="evidence" value="ECO:0007669"/>
    <property type="project" value="InterPro"/>
</dbReference>
<organism evidence="3">
    <name type="scientific">marine sediment metagenome</name>
    <dbReference type="NCBI Taxonomy" id="412755"/>
    <lineage>
        <taxon>unclassified sequences</taxon>
        <taxon>metagenomes</taxon>
        <taxon>ecological metagenomes</taxon>
    </lineage>
</organism>
<dbReference type="InterPro" id="IPR053184">
    <property type="entry name" value="FeoA-like"/>
</dbReference>
<gene>
    <name evidence="3" type="ORF">S01H1_00338</name>
</gene>
<proteinExistence type="predicted"/>
<feature type="domain" description="Ferrous iron transporter FeoA-like" evidence="2">
    <location>
        <begin position="3"/>
        <end position="75"/>
    </location>
</feature>
<comment type="caution">
    <text evidence="3">The sequence shown here is derived from an EMBL/GenBank/DDBJ whole genome shotgun (WGS) entry which is preliminary data.</text>
</comment>
<dbReference type="SMART" id="SM00899">
    <property type="entry name" value="FeoA"/>
    <property type="match status" value="1"/>
</dbReference>
<dbReference type="EMBL" id="BARS01000114">
    <property type="protein sequence ID" value="GAF72084.1"/>
    <property type="molecule type" value="Genomic_DNA"/>
</dbReference>
<accession>X0RTB1</accession>
<dbReference type="InterPro" id="IPR008988">
    <property type="entry name" value="Transcriptional_repressor_C"/>
</dbReference>
<keyword evidence="1" id="KW-0408">Iron</keyword>